<feature type="region of interest" description="Disordered" evidence="1">
    <location>
        <begin position="1"/>
        <end position="23"/>
    </location>
</feature>
<dbReference type="RefSeq" id="WP_409122293.1">
    <property type="nucleotide sequence ID" value="NZ_JBJVNI010000026.1"/>
</dbReference>
<keyword evidence="3" id="KW-1185">Reference proteome</keyword>
<dbReference type="EMBL" id="JBJVNI010000026">
    <property type="protein sequence ID" value="MFM9614390.1"/>
    <property type="molecule type" value="Genomic_DNA"/>
</dbReference>
<proteinExistence type="predicted"/>
<evidence type="ECO:0000256" key="1">
    <source>
        <dbReference type="SAM" id="MobiDB-lite"/>
    </source>
</evidence>
<name>A0ABW9I1Z3_9ACTN</name>
<organism evidence="2 3">
    <name type="scientific">Streptomyces niveiscabiei</name>
    <dbReference type="NCBI Taxonomy" id="164115"/>
    <lineage>
        <taxon>Bacteria</taxon>
        <taxon>Bacillati</taxon>
        <taxon>Actinomycetota</taxon>
        <taxon>Actinomycetes</taxon>
        <taxon>Kitasatosporales</taxon>
        <taxon>Streptomycetaceae</taxon>
        <taxon>Streptomyces</taxon>
    </lineage>
</organism>
<gene>
    <name evidence="2" type="ORF">ACKI18_37650</name>
</gene>
<evidence type="ECO:0000313" key="2">
    <source>
        <dbReference type="EMBL" id="MFM9614390.1"/>
    </source>
</evidence>
<feature type="compositionally biased region" description="Low complexity" evidence="1">
    <location>
        <begin position="145"/>
        <end position="155"/>
    </location>
</feature>
<feature type="region of interest" description="Disordered" evidence="1">
    <location>
        <begin position="327"/>
        <end position="347"/>
    </location>
</feature>
<accession>A0ABW9I1Z3</accession>
<dbReference type="Proteomes" id="UP001631957">
    <property type="component" value="Unassembled WGS sequence"/>
</dbReference>
<feature type="compositionally biased region" description="Low complexity" evidence="1">
    <location>
        <begin position="338"/>
        <end position="347"/>
    </location>
</feature>
<protein>
    <submittedName>
        <fullName evidence="2">EboA domain-containing protein</fullName>
    </submittedName>
</protein>
<feature type="region of interest" description="Disordered" evidence="1">
    <location>
        <begin position="358"/>
        <end position="377"/>
    </location>
</feature>
<comment type="caution">
    <text evidence="2">The sequence shown here is derived from an EMBL/GenBank/DDBJ whole genome shotgun (WGS) entry which is preliminary data.</text>
</comment>
<dbReference type="InterPro" id="IPR047715">
    <property type="entry name" value="EboA_dom"/>
</dbReference>
<reference evidence="2 3" key="1">
    <citation type="submission" date="2024-12" db="EMBL/GenBank/DDBJ databases">
        <title>Forecasting of Potato common scab and diversities of Pathogenic streptomyces spp. in china.</title>
        <authorList>
            <person name="Handique U."/>
            <person name="Wu J."/>
        </authorList>
    </citation>
    <scope>NUCLEOTIDE SEQUENCE [LARGE SCALE GENOMIC DNA]</scope>
    <source>
        <strain evidence="2 3">ZRIMU1530</strain>
    </source>
</reference>
<feature type="compositionally biased region" description="Pro residues" evidence="1">
    <location>
        <begin position="366"/>
        <end position="377"/>
    </location>
</feature>
<sequence>MATAHPTPQAPPDPRPALAGAPLPDRARTWLDTATARVAADPTAIRALFPAARRQCGQAPLTDHWHTDDAVRAALLTALPLRGEALADAVADLYRHGDPAEQRAVLRALPLLEEVNAEAGAEWDEGRADADRARAGDENGFDGTSPSDSSGSVNSPHASAGWGDPIPRGGAGAPFRTTGRPVPDVRRTLFAAAAPADDRLGELALSLVREALRGNDNSVIEAALGAYAAARLPDAEYRQAVLKCVFYDIPLDRLYGLDARADRELARMLADFAHERIAAGRTVPADVWPLVRAHTALAKSLAARARDLAETRPEAAARALAALAETERDAATGQETVAATVGEPTPETAAETFAETAEKTIAATPSTPPTPTLPRRP</sequence>
<evidence type="ECO:0000313" key="3">
    <source>
        <dbReference type="Proteomes" id="UP001631957"/>
    </source>
</evidence>
<dbReference type="NCBIfam" id="NF035938">
    <property type="entry name" value="EboA_domain"/>
    <property type="match status" value="1"/>
</dbReference>
<feature type="region of interest" description="Disordered" evidence="1">
    <location>
        <begin position="133"/>
        <end position="180"/>
    </location>
</feature>